<keyword evidence="1" id="KW-0732">Signal</keyword>
<protein>
    <recommendedName>
        <fullName evidence="4">SH3 domain-containing protein</fullName>
    </recommendedName>
</protein>
<dbReference type="Proteomes" id="UP001499987">
    <property type="component" value="Unassembled WGS sequence"/>
</dbReference>
<dbReference type="RefSeq" id="WP_344624737.1">
    <property type="nucleotide sequence ID" value="NZ_BAAALD010000033.1"/>
</dbReference>
<reference evidence="2 3" key="1">
    <citation type="journal article" date="2019" name="Int. J. Syst. Evol. Microbiol.">
        <title>The Global Catalogue of Microorganisms (GCM) 10K type strain sequencing project: providing services to taxonomists for standard genome sequencing and annotation.</title>
        <authorList>
            <consortium name="The Broad Institute Genomics Platform"/>
            <consortium name="The Broad Institute Genome Sequencing Center for Infectious Disease"/>
            <person name="Wu L."/>
            <person name="Ma J."/>
        </authorList>
    </citation>
    <scope>NUCLEOTIDE SEQUENCE [LARGE SCALE GENOMIC DNA]</scope>
    <source>
        <strain evidence="2 3">JCM 13002</strain>
    </source>
</reference>
<evidence type="ECO:0000256" key="1">
    <source>
        <dbReference type="SAM" id="SignalP"/>
    </source>
</evidence>
<proteinExistence type="predicted"/>
<keyword evidence="3" id="KW-1185">Reference proteome</keyword>
<sequence length="123" mass="12680">MFAVRKLALAGAAAAVGLALTGLVPASAEAASGCYGIGGGKYNCNVWKTAPSYFAGNVRAGTLNAGTNYFYCQAVGSEVVDGPYRNHWWAKTDDDSGNKGVWVNVVYLSGGDNDQPVPGLPSC</sequence>
<accession>A0ABN1TJG4</accession>
<evidence type="ECO:0000313" key="2">
    <source>
        <dbReference type="EMBL" id="GAA1089905.1"/>
    </source>
</evidence>
<evidence type="ECO:0000313" key="3">
    <source>
        <dbReference type="Proteomes" id="UP001499987"/>
    </source>
</evidence>
<evidence type="ECO:0008006" key="4">
    <source>
        <dbReference type="Google" id="ProtNLM"/>
    </source>
</evidence>
<feature type="signal peptide" evidence="1">
    <location>
        <begin position="1"/>
        <end position="30"/>
    </location>
</feature>
<comment type="caution">
    <text evidence="2">The sequence shown here is derived from an EMBL/GenBank/DDBJ whole genome shotgun (WGS) entry which is preliminary data.</text>
</comment>
<feature type="chain" id="PRO_5045553220" description="SH3 domain-containing protein" evidence="1">
    <location>
        <begin position="31"/>
        <end position="123"/>
    </location>
</feature>
<gene>
    <name evidence="2" type="ORF">GCM10009663_37080</name>
</gene>
<dbReference type="EMBL" id="BAAALD010000033">
    <property type="protein sequence ID" value="GAA1089905.1"/>
    <property type="molecule type" value="Genomic_DNA"/>
</dbReference>
<organism evidence="2 3">
    <name type="scientific">Kitasatospora arboriphila</name>
    <dbReference type="NCBI Taxonomy" id="258052"/>
    <lineage>
        <taxon>Bacteria</taxon>
        <taxon>Bacillati</taxon>
        <taxon>Actinomycetota</taxon>
        <taxon>Actinomycetes</taxon>
        <taxon>Kitasatosporales</taxon>
        <taxon>Streptomycetaceae</taxon>
        <taxon>Kitasatospora</taxon>
    </lineage>
</organism>
<name>A0ABN1TJG4_9ACTN</name>